<keyword evidence="11" id="KW-0460">Magnesium</keyword>
<feature type="domain" description="Protein kinase" evidence="15">
    <location>
        <begin position="1"/>
        <end position="193"/>
    </location>
</feature>
<keyword evidence="12" id="KW-0464">Manganese</keyword>
<evidence type="ECO:0000256" key="11">
    <source>
        <dbReference type="ARBA" id="ARBA00022842"/>
    </source>
</evidence>
<dbReference type="Ensembl" id="ENSHHUT00000067782.1">
    <property type="protein sequence ID" value="ENSHHUP00000065562.1"/>
    <property type="gene ID" value="ENSHHUG00000038713.1"/>
</dbReference>
<reference evidence="16" key="2">
    <citation type="submission" date="2025-08" db="UniProtKB">
        <authorList>
            <consortium name="Ensembl"/>
        </authorList>
    </citation>
    <scope>IDENTIFICATION</scope>
</reference>
<evidence type="ECO:0000256" key="9">
    <source>
        <dbReference type="ARBA" id="ARBA00022777"/>
    </source>
</evidence>
<dbReference type="PANTHER" id="PTHR24346:SF94">
    <property type="entry name" value="NON-SPECIFIC SERINE_THREONINE PROTEIN KINASE"/>
    <property type="match status" value="1"/>
</dbReference>
<comment type="cofactor">
    <cofactor evidence="1">
        <name>Mn(2+)</name>
        <dbReference type="ChEBI" id="CHEBI:29035"/>
    </cofactor>
</comment>
<evidence type="ECO:0000256" key="2">
    <source>
        <dbReference type="ARBA" id="ARBA00001946"/>
    </source>
</evidence>
<dbReference type="GO" id="GO:0004674">
    <property type="term" value="F:protein serine/threonine kinase activity"/>
    <property type="evidence" value="ECO:0007669"/>
    <property type="project" value="UniProtKB-KW"/>
</dbReference>
<evidence type="ECO:0000256" key="14">
    <source>
        <dbReference type="ARBA" id="ARBA00048679"/>
    </source>
</evidence>
<evidence type="ECO:0000256" key="5">
    <source>
        <dbReference type="ARBA" id="ARBA00022527"/>
    </source>
</evidence>
<reference evidence="16" key="3">
    <citation type="submission" date="2025-09" db="UniProtKB">
        <authorList>
            <consortium name="Ensembl"/>
        </authorList>
    </citation>
    <scope>IDENTIFICATION</scope>
</reference>
<accession>A0A4W5PPX7</accession>
<reference evidence="17" key="1">
    <citation type="submission" date="2018-06" db="EMBL/GenBank/DDBJ databases">
        <title>Genome assembly of Danube salmon.</title>
        <authorList>
            <person name="Macqueen D.J."/>
            <person name="Gundappa M.K."/>
        </authorList>
    </citation>
    <scope>NUCLEOTIDE SEQUENCE [LARGE SCALE GENOMIC DNA]</scope>
</reference>
<dbReference type="Proteomes" id="UP000314982">
    <property type="component" value="Unassembled WGS sequence"/>
</dbReference>
<evidence type="ECO:0000256" key="13">
    <source>
        <dbReference type="ARBA" id="ARBA00047899"/>
    </source>
</evidence>
<evidence type="ECO:0000256" key="12">
    <source>
        <dbReference type="ARBA" id="ARBA00023211"/>
    </source>
</evidence>
<dbReference type="PROSITE" id="PS00108">
    <property type="entry name" value="PROTEIN_KINASE_ST"/>
    <property type="match status" value="1"/>
</dbReference>
<evidence type="ECO:0000256" key="1">
    <source>
        <dbReference type="ARBA" id="ARBA00001936"/>
    </source>
</evidence>
<dbReference type="GeneTree" id="ENSGT00940000158050"/>
<dbReference type="EC" id="2.7.11.1" evidence="4"/>
<evidence type="ECO:0000259" key="15">
    <source>
        <dbReference type="PROSITE" id="PS50011"/>
    </source>
</evidence>
<dbReference type="Pfam" id="PF00069">
    <property type="entry name" value="Pkinase"/>
    <property type="match status" value="1"/>
</dbReference>
<dbReference type="PANTHER" id="PTHR24346">
    <property type="entry name" value="MAP/MICROTUBULE AFFINITY-REGULATING KINASE"/>
    <property type="match status" value="1"/>
</dbReference>
<keyword evidence="5" id="KW-0723">Serine/threonine-protein kinase</keyword>
<evidence type="ECO:0000313" key="17">
    <source>
        <dbReference type="Proteomes" id="UP000314982"/>
    </source>
</evidence>
<keyword evidence="9" id="KW-0418">Kinase</keyword>
<evidence type="ECO:0000256" key="6">
    <source>
        <dbReference type="ARBA" id="ARBA00022679"/>
    </source>
</evidence>
<comment type="catalytic activity">
    <reaction evidence="14">
        <text>L-seryl-[protein] + ATP = O-phospho-L-seryl-[protein] + ADP + H(+)</text>
        <dbReference type="Rhea" id="RHEA:17989"/>
        <dbReference type="Rhea" id="RHEA-COMP:9863"/>
        <dbReference type="Rhea" id="RHEA-COMP:11604"/>
        <dbReference type="ChEBI" id="CHEBI:15378"/>
        <dbReference type="ChEBI" id="CHEBI:29999"/>
        <dbReference type="ChEBI" id="CHEBI:30616"/>
        <dbReference type="ChEBI" id="CHEBI:83421"/>
        <dbReference type="ChEBI" id="CHEBI:456216"/>
        <dbReference type="EC" id="2.7.11.1"/>
    </reaction>
</comment>
<sequence length="243" mass="27087">MVMEYCVCGMQEMLDSVDEKRFPVFQAHGYFCQLLDGLEYLHSQGIVHKDIKPGNLLLTTDGALRISDLGVAEALHPFAEDDTCCTSQGSPAFQPPEIANGLDTFSGFKVDIWSAGVTLYNITTSLYPFEGDNIYKLFENIGKGDYSVPEECGPLLSGLLRGKSLDQGSPTLLLENYLPVGFHSNPTQGHLILIIRWWISLIRLVITGVGLNLQEGNSRNRVEEPWSRLTNCCWHSQYSISCY</sequence>
<keyword evidence="10" id="KW-0067">ATP-binding</keyword>
<evidence type="ECO:0000256" key="10">
    <source>
        <dbReference type="ARBA" id="ARBA00022840"/>
    </source>
</evidence>
<dbReference type="SMART" id="SM00220">
    <property type="entry name" value="S_TKc"/>
    <property type="match status" value="1"/>
</dbReference>
<dbReference type="PROSITE" id="PS50011">
    <property type="entry name" value="PROTEIN_KINASE_DOM"/>
    <property type="match status" value="1"/>
</dbReference>
<dbReference type="Gene3D" id="1.10.510.10">
    <property type="entry name" value="Transferase(Phosphotransferase) domain 1"/>
    <property type="match status" value="1"/>
</dbReference>
<dbReference type="AlphaFoldDB" id="A0A4W5PPX7"/>
<evidence type="ECO:0000313" key="16">
    <source>
        <dbReference type="Ensembl" id="ENSHHUP00000065562.1"/>
    </source>
</evidence>
<comment type="similarity">
    <text evidence="3">Belongs to the protein kinase superfamily. CAMK Ser/Thr protein kinase family. LKB1 subfamily.</text>
</comment>
<keyword evidence="17" id="KW-1185">Reference proteome</keyword>
<evidence type="ECO:0000256" key="8">
    <source>
        <dbReference type="ARBA" id="ARBA00022741"/>
    </source>
</evidence>
<dbReference type="STRING" id="62062.ENSHHUP00000065562"/>
<dbReference type="InterPro" id="IPR011009">
    <property type="entry name" value="Kinase-like_dom_sf"/>
</dbReference>
<keyword evidence="6" id="KW-0808">Transferase</keyword>
<dbReference type="GO" id="GO:0035556">
    <property type="term" value="P:intracellular signal transduction"/>
    <property type="evidence" value="ECO:0007669"/>
    <property type="project" value="TreeGrafter"/>
</dbReference>
<dbReference type="GO" id="GO:0046872">
    <property type="term" value="F:metal ion binding"/>
    <property type="evidence" value="ECO:0007669"/>
    <property type="project" value="UniProtKB-KW"/>
</dbReference>
<dbReference type="InterPro" id="IPR000719">
    <property type="entry name" value="Prot_kinase_dom"/>
</dbReference>
<protein>
    <recommendedName>
        <fullName evidence="4">non-specific serine/threonine protein kinase</fullName>
        <ecNumber evidence="4">2.7.11.1</ecNumber>
    </recommendedName>
</protein>
<keyword evidence="7" id="KW-0479">Metal-binding</keyword>
<evidence type="ECO:0000256" key="4">
    <source>
        <dbReference type="ARBA" id="ARBA00012513"/>
    </source>
</evidence>
<dbReference type="GO" id="GO:0005524">
    <property type="term" value="F:ATP binding"/>
    <property type="evidence" value="ECO:0007669"/>
    <property type="project" value="UniProtKB-KW"/>
</dbReference>
<comment type="cofactor">
    <cofactor evidence="2">
        <name>Mg(2+)</name>
        <dbReference type="ChEBI" id="CHEBI:18420"/>
    </cofactor>
</comment>
<evidence type="ECO:0000256" key="3">
    <source>
        <dbReference type="ARBA" id="ARBA00009985"/>
    </source>
</evidence>
<dbReference type="SUPFAM" id="SSF56112">
    <property type="entry name" value="Protein kinase-like (PK-like)"/>
    <property type="match status" value="1"/>
</dbReference>
<comment type="catalytic activity">
    <reaction evidence="13">
        <text>L-threonyl-[protein] + ATP = O-phospho-L-threonyl-[protein] + ADP + H(+)</text>
        <dbReference type="Rhea" id="RHEA:46608"/>
        <dbReference type="Rhea" id="RHEA-COMP:11060"/>
        <dbReference type="Rhea" id="RHEA-COMP:11605"/>
        <dbReference type="ChEBI" id="CHEBI:15378"/>
        <dbReference type="ChEBI" id="CHEBI:30013"/>
        <dbReference type="ChEBI" id="CHEBI:30616"/>
        <dbReference type="ChEBI" id="CHEBI:61977"/>
        <dbReference type="ChEBI" id="CHEBI:456216"/>
        <dbReference type="EC" id="2.7.11.1"/>
    </reaction>
</comment>
<dbReference type="GO" id="GO:0005737">
    <property type="term" value="C:cytoplasm"/>
    <property type="evidence" value="ECO:0007669"/>
    <property type="project" value="TreeGrafter"/>
</dbReference>
<keyword evidence="8" id="KW-0547">Nucleotide-binding</keyword>
<name>A0A4W5PPX7_9TELE</name>
<organism evidence="16 17">
    <name type="scientific">Hucho hucho</name>
    <name type="common">huchen</name>
    <dbReference type="NCBI Taxonomy" id="62062"/>
    <lineage>
        <taxon>Eukaryota</taxon>
        <taxon>Metazoa</taxon>
        <taxon>Chordata</taxon>
        <taxon>Craniata</taxon>
        <taxon>Vertebrata</taxon>
        <taxon>Euteleostomi</taxon>
        <taxon>Actinopterygii</taxon>
        <taxon>Neopterygii</taxon>
        <taxon>Teleostei</taxon>
        <taxon>Protacanthopterygii</taxon>
        <taxon>Salmoniformes</taxon>
        <taxon>Salmonidae</taxon>
        <taxon>Salmoninae</taxon>
        <taxon>Hucho</taxon>
    </lineage>
</organism>
<evidence type="ECO:0000256" key="7">
    <source>
        <dbReference type="ARBA" id="ARBA00022723"/>
    </source>
</evidence>
<proteinExistence type="inferred from homology"/>
<dbReference type="InterPro" id="IPR008271">
    <property type="entry name" value="Ser/Thr_kinase_AS"/>
</dbReference>